<dbReference type="Proteomes" id="UP000800082">
    <property type="component" value="Unassembled WGS sequence"/>
</dbReference>
<dbReference type="AlphaFoldDB" id="A0A6A5RX93"/>
<gene>
    <name evidence="1" type="ORF">M421DRAFT_399658</name>
</gene>
<keyword evidence="2" id="KW-1185">Reference proteome</keyword>
<dbReference type="RefSeq" id="XP_033453353.1">
    <property type="nucleotide sequence ID" value="XM_033590186.1"/>
</dbReference>
<proteinExistence type="predicted"/>
<organism evidence="1 2">
    <name type="scientific">Didymella exigua CBS 183.55</name>
    <dbReference type="NCBI Taxonomy" id="1150837"/>
    <lineage>
        <taxon>Eukaryota</taxon>
        <taxon>Fungi</taxon>
        <taxon>Dikarya</taxon>
        <taxon>Ascomycota</taxon>
        <taxon>Pezizomycotina</taxon>
        <taxon>Dothideomycetes</taxon>
        <taxon>Pleosporomycetidae</taxon>
        <taxon>Pleosporales</taxon>
        <taxon>Pleosporineae</taxon>
        <taxon>Didymellaceae</taxon>
        <taxon>Didymella</taxon>
    </lineage>
</organism>
<evidence type="ECO:0000313" key="2">
    <source>
        <dbReference type="Proteomes" id="UP000800082"/>
    </source>
</evidence>
<dbReference type="GeneID" id="54347847"/>
<name>A0A6A5RX93_9PLEO</name>
<dbReference type="EMBL" id="ML978958">
    <property type="protein sequence ID" value="KAF1933105.1"/>
    <property type="molecule type" value="Genomic_DNA"/>
</dbReference>
<protein>
    <submittedName>
        <fullName evidence="1">Uncharacterized protein</fullName>
    </submittedName>
</protein>
<reference evidence="1" key="1">
    <citation type="journal article" date="2020" name="Stud. Mycol.">
        <title>101 Dothideomycetes genomes: a test case for predicting lifestyles and emergence of pathogens.</title>
        <authorList>
            <person name="Haridas S."/>
            <person name="Albert R."/>
            <person name="Binder M."/>
            <person name="Bloem J."/>
            <person name="Labutti K."/>
            <person name="Salamov A."/>
            <person name="Andreopoulos B."/>
            <person name="Baker S."/>
            <person name="Barry K."/>
            <person name="Bills G."/>
            <person name="Bluhm B."/>
            <person name="Cannon C."/>
            <person name="Castanera R."/>
            <person name="Culley D."/>
            <person name="Daum C."/>
            <person name="Ezra D."/>
            <person name="Gonzalez J."/>
            <person name="Henrissat B."/>
            <person name="Kuo A."/>
            <person name="Liang C."/>
            <person name="Lipzen A."/>
            <person name="Lutzoni F."/>
            <person name="Magnuson J."/>
            <person name="Mondo S."/>
            <person name="Nolan M."/>
            <person name="Ohm R."/>
            <person name="Pangilinan J."/>
            <person name="Park H.-J."/>
            <person name="Ramirez L."/>
            <person name="Alfaro M."/>
            <person name="Sun H."/>
            <person name="Tritt A."/>
            <person name="Yoshinaga Y."/>
            <person name="Zwiers L.-H."/>
            <person name="Turgeon B."/>
            <person name="Goodwin S."/>
            <person name="Spatafora J."/>
            <person name="Crous P."/>
            <person name="Grigoriev I."/>
        </authorList>
    </citation>
    <scope>NUCLEOTIDE SEQUENCE</scope>
    <source>
        <strain evidence="1">CBS 183.55</strain>
    </source>
</reference>
<sequence length="98" mass="11407">MATAATSRRPLLNTLMPTRFCYLYSLRMLLTRFSRLMWRATGRWRSTTLMSSFIAATPPRGGYLWLRLTSSRFFGQRGRRPSLNTLLYRPLSALGFTH</sequence>
<evidence type="ECO:0000313" key="1">
    <source>
        <dbReference type="EMBL" id="KAF1933105.1"/>
    </source>
</evidence>
<accession>A0A6A5RX93</accession>